<keyword evidence="3" id="KW-1185">Reference proteome</keyword>
<evidence type="ECO:0000256" key="1">
    <source>
        <dbReference type="SAM" id="Phobius"/>
    </source>
</evidence>
<protein>
    <submittedName>
        <fullName evidence="2">Uncharacterized protein</fullName>
    </submittedName>
</protein>
<organism evidence="2 3">
    <name type="scientific">Paraburkholderia xenovorans (strain LB400)</name>
    <dbReference type="NCBI Taxonomy" id="266265"/>
    <lineage>
        <taxon>Bacteria</taxon>
        <taxon>Pseudomonadati</taxon>
        <taxon>Pseudomonadota</taxon>
        <taxon>Betaproteobacteria</taxon>
        <taxon>Burkholderiales</taxon>
        <taxon>Burkholderiaceae</taxon>
        <taxon>Paraburkholderia</taxon>
    </lineage>
</organism>
<dbReference type="eggNOG" id="ENOG5030XWI">
    <property type="taxonomic scope" value="Bacteria"/>
</dbReference>
<keyword evidence="1" id="KW-1133">Transmembrane helix</keyword>
<reference evidence="2 3" key="1">
    <citation type="journal article" date="2006" name="Proc. Natl. Acad. Sci. U.S.A.">
        <title>Burkholderia xenovorans LB400 harbors a multi-replicon, 9.73-Mbp genome shaped for versatility.</title>
        <authorList>
            <person name="Chain P.S."/>
            <person name="Denef V.J."/>
            <person name="Konstantinidis K.T."/>
            <person name="Vergez L.M."/>
            <person name="Agullo L."/>
            <person name="Reyes V.L."/>
            <person name="Hauser L."/>
            <person name="Cordova M."/>
            <person name="Gomez L."/>
            <person name="Gonzalez M."/>
            <person name="Land M."/>
            <person name="Lao V."/>
            <person name="Larimer F."/>
            <person name="LiPuma J.J."/>
            <person name="Mahenthiralingam E."/>
            <person name="Malfatti S.A."/>
            <person name="Marx C.J."/>
            <person name="Parnell J.J."/>
            <person name="Ramette A."/>
            <person name="Richardson P."/>
            <person name="Seeger M."/>
            <person name="Smith D."/>
            <person name="Spilker T."/>
            <person name="Sul W.J."/>
            <person name="Tsoi T.V."/>
            <person name="Ulrich L.E."/>
            <person name="Zhulin I.B."/>
            <person name="Tiedje J.M."/>
        </authorList>
    </citation>
    <scope>NUCLEOTIDE SEQUENCE [LARGE SCALE GENOMIC DNA]</scope>
    <source>
        <strain evidence="2 3">LB400</strain>
    </source>
</reference>
<feature type="transmembrane region" description="Helical" evidence="1">
    <location>
        <begin position="18"/>
        <end position="35"/>
    </location>
</feature>
<accession>Q13PI7</accession>
<feature type="transmembrane region" description="Helical" evidence="1">
    <location>
        <begin position="56"/>
        <end position="74"/>
    </location>
</feature>
<dbReference type="EMBL" id="CP000271">
    <property type="protein sequence ID" value="ABE34002.1"/>
    <property type="molecule type" value="Genomic_DNA"/>
</dbReference>
<evidence type="ECO:0000313" key="3">
    <source>
        <dbReference type="Proteomes" id="UP000001817"/>
    </source>
</evidence>
<dbReference type="KEGG" id="bxe:Bxe_B1980"/>
<sequence length="130" mass="15018">MGQRVDAVHDASLHRCWLARRLLIVAFLVAVAKGIQLFNRHCRRRFGHAFFTMRGFWLTAIAVNLIWWGLYFWAKAIQQHAPTSDGLILIALGLAATAWLLHENVRDTDLHHPFSSRCSFRWPYAASPFF</sequence>
<evidence type="ECO:0000313" key="2">
    <source>
        <dbReference type="EMBL" id="ABE34002.1"/>
    </source>
</evidence>
<proteinExistence type="predicted"/>
<keyword evidence="1" id="KW-0472">Membrane</keyword>
<dbReference type="Proteomes" id="UP000001817">
    <property type="component" value="Chromosome 2"/>
</dbReference>
<name>Q13PI7_PARXL</name>
<gene>
    <name evidence="2" type="ORF">Bxe_B1980</name>
</gene>
<dbReference type="AlphaFoldDB" id="Q13PI7"/>
<keyword evidence="1" id="KW-0812">Transmembrane</keyword>
<feature type="transmembrane region" description="Helical" evidence="1">
    <location>
        <begin position="86"/>
        <end position="102"/>
    </location>
</feature>